<gene>
    <name evidence="2" type="ORF">ACFFK0_02800</name>
</gene>
<accession>A0ABV6DFG8</accession>
<dbReference type="InterPro" id="IPR024419">
    <property type="entry name" value="YvrJ"/>
</dbReference>
<dbReference type="Proteomes" id="UP001589776">
    <property type="component" value="Unassembled WGS sequence"/>
</dbReference>
<keyword evidence="1" id="KW-0472">Membrane</keyword>
<evidence type="ECO:0000313" key="3">
    <source>
        <dbReference type="Proteomes" id="UP001589776"/>
    </source>
</evidence>
<protein>
    <submittedName>
        <fullName evidence="2">YvrJ family protein</fullName>
    </submittedName>
</protein>
<dbReference type="Pfam" id="PF12841">
    <property type="entry name" value="YvrJ"/>
    <property type="match status" value="1"/>
</dbReference>
<sequence length="58" mass="6499">MDDTQTLSLVTNSISNLGFPIVITVYLLTRFEKKLDTLNTSIVDLLTALKDEVRKKDG</sequence>
<feature type="transmembrane region" description="Helical" evidence="1">
    <location>
        <begin position="6"/>
        <end position="28"/>
    </location>
</feature>
<dbReference type="RefSeq" id="WP_377468366.1">
    <property type="nucleotide sequence ID" value="NZ_JBHLWN010000016.1"/>
</dbReference>
<keyword evidence="1" id="KW-1133">Transmembrane helix</keyword>
<comment type="caution">
    <text evidence="2">The sequence shown here is derived from an EMBL/GenBank/DDBJ whole genome shotgun (WGS) entry which is preliminary data.</text>
</comment>
<proteinExistence type="predicted"/>
<organism evidence="2 3">
    <name type="scientific">Paenibacillus chartarius</name>
    <dbReference type="NCBI Taxonomy" id="747481"/>
    <lineage>
        <taxon>Bacteria</taxon>
        <taxon>Bacillati</taxon>
        <taxon>Bacillota</taxon>
        <taxon>Bacilli</taxon>
        <taxon>Bacillales</taxon>
        <taxon>Paenibacillaceae</taxon>
        <taxon>Paenibacillus</taxon>
    </lineage>
</organism>
<keyword evidence="3" id="KW-1185">Reference proteome</keyword>
<keyword evidence="1" id="KW-0812">Transmembrane</keyword>
<evidence type="ECO:0000313" key="2">
    <source>
        <dbReference type="EMBL" id="MFC0211386.1"/>
    </source>
</evidence>
<dbReference type="EMBL" id="JBHLWN010000016">
    <property type="protein sequence ID" value="MFC0211386.1"/>
    <property type="molecule type" value="Genomic_DNA"/>
</dbReference>
<evidence type="ECO:0000256" key="1">
    <source>
        <dbReference type="SAM" id="Phobius"/>
    </source>
</evidence>
<name>A0ABV6DFG8_9BACL</name>
<reference evidence="2 3" key="1">
    <citation type="submission" date="2024-09" db="EMBL/GenBank/DDBJ databases">
        <authorList>
            <person name="Sun Q."/>
            <person name="Mori K."/>
        </authorList>
    </citation>
    <scope>NUCLEOTIDE SEQUENCE [LARGE SCALE GENOMIC DNA]</scope>
    <source>
        <strain evidence="2 3">CCM 7759</strain>
    </source>
</reference>